<dbReference type="SUPFAM" id="SSF46565">
    <property type="entry name" value="Chaperone J-domain"/>
    <property type="match status" value="1"/>
</dbReference>
<dbReference type="AlphaFoldDB" id="A0A0F8YY63"/>
<evidence type="ECO:0000313" key="1">
    <source>
        <dbReference type="EMBL" id="KKK58979.1"/>
    </source>
</evidence>
<sequence length="357" mass="38407">GMAEFVGRLQTAGAIGTRLGLLGKTPKDISVLQKAGESAKLFGLGAGFEQIVKNLAEQIEPTEATYGAEGKEAILRDMAIGAIFSLAHSGVKGIWSGLRPTEQARALRLLGLKKGATVREIIQGARRMALKTYTDNVKGLEQKFKDVMAARELLIKGPKRDIVFRKQPPKPPAQITGAAETAVPIRPALAKPGVSPKKGVIVPPKPTQVKPEGKVEQFAVKQLQKTSSLKGITDKEALSIVRAKTSDEQEAAIKQILSNRGIDVEKIDIEARPDLAGVLDEERPTVAIETPEGGKVEFIPSHDRAINLAVEEAMRDVTHVIDIQVPEFQARPAAAAPKLVDLGPAKKKEIKHEPAKE</sequence>
<reference evidence="1" key="1">
    <citation type="journal article" date="2015" name="Nature">
        <title>Complex archaea that bridge the gap between prokaryotes and eukaryotes.</title>
        <authorList>
            <person name="Spang A."/>
            <person name="Saw J.H."/>
            <person name="Jorgensen S.L."/>
            <person name="Zaremba-Niedzwiedzka K."/>
            <person name="Martijn J."/>
            <person name="Lind A.E."/>
            <person name="van Eijk R."/>
            <person name="Schleper C."/>
            <person name="Guy L."/>
            <person name="Ettema T.J."/>
        </authorList>
    </citation>
    <scope>NUCLEOTIDE SEQUENCE</scope>
</reference>
<feature type="non-terminal residue" evidence="1">
    <location>
        <position position="1"/>
    </location>
</feature>
<accession>A0A0F8YY63</accession>
<organism evidence="1">
    <name type="scientific">marine sediment metagenome</name>
    <dbReference type="NCBI Taxonomy" id="412755"/>
    <lineage>
        <taxon>unclassified sequences</taxon>
        <taxon>metagenomes</taxon>
        <taxon>ecological metagenomes</taxon>
    </lineage>
</organism>
<name>A0A0F8YY63_9ZZZZ</name>
<dbReference type="EMBL" id="LAZR01063706">
    <property type="protein sequence ID" value="KKK58979.1"/>
    <property type="molecule type" value="Genomic_DNA"/>
</dbReference>
<protein>
    <submittedName>
        <fullName evidence="1">Uncharacterized protein</fullName>
    </submittedName>
</protein>
<dbReference type="InterPro" id="IPR036869">
    <property type="entry name" value="J_dom_sf"/>
</dbReference>
<proteinExistence type="predicted"/>
<gene>
    <name evidence="1" type="ORF">LCGC14_3038980</name>
</gene>
<feature type="non-terminal residue" evidence="1">
    <location>
        <position position="357"/>
    </location>
</feature>
<comment type="caution">
    <text evidence="1">The sequence shown here is derived from an EMBL/GenBank/DDBJ whole genome shotgun (WGS) entry which is preliminary data.</text>
</comment>